<reference evidence="3 4" key="1">
    <citation type="submission" date="2024-07" db="EMBL/GenBank/DDBJ databases">
        <title>Section-level genome sequencing and comparative genomics of Aspergillus sections Usti and Cavernicolus.</title>
        <authorList>
            <consortium name="Lawrence Berkeley National Laboratory"/>
            <person name="Nybo J.L."/>
            <person name="Vesth T.C."/>
            <person name="Theobald S."/>
            <person name="Frisvad J.C."/>
            <person name="Larsen T.O."/>
            <person name="Kjaerboelling I."/>
            <person name="Rothschild-Mancinelli K."/>
            <person name="Lyhne E.K."/>
            <person name="Kogle M.E."/>
            <person name="Barry K."/>
            <person name="Clum A."/>
            <person name="Na H."/>
            <person name="Ledsgaard L."/>
            <person name="Lin J."/>
            <person name="Lipzen A."/>
            <person name="Kuo A."/>
            <person name="Riley R."/>
            <person name="Mondo S."/>
            <person name="Labutti K."/>
            <person name="Haridas S."/>
            <person name="Pangalinan J."/>
            <person name="Salamov A.A."/>
            <person name="Simmons B.A."/>
            <person name="Magnuson J.K."/>
            <person name="Chen J."/>
            <person name="Drula E."/>
            <person name="Henrissat B."/>
            <person name="Wiebenga A."/>
            <person name="Lubbers R.J."/>
            <person name="Gomes A.C."/>
            <person name="Makela M.R."/>
            <person name="Stajich J."/>
            <person name="Grigoriev I.V."/>
            <person name="Mortensen U.H."/>
            <person name="De Vries R.P."/>
            <person name="Baker S.E."/>
            <person name="Andersen M.R."/>
        </authorList>
    </citation>
    <scope>NUCLEOTIDE SEQUENCE [LARGE SCALE GENOMIC DNA]</scope>
    <source>
        <strain evidence="3 4">CBS 588.65</strain>
    </source>
</reference>
<accession>A0ABR4H2L8</accession>
<comment type="caution">
    <text evidence="3">The sequence shown here is derived from an EMBL/GenBank/DDBJ whole genome shotgun (WGS) entry which is preliminary data.</text>
</comment>
<feature type="compositionally biased region" description="Basic and acidic residues" evidence="1">
    <location>
        <begin position="176"/>
        <end position="185"/>
    </location>
</feature>
<keyword evidence="2" id="KW-0812">Transmembrane</keyword>
<feature type="transmembrane region" description="Helical" evidence="2">
    <location>
        <begin position="215"/>
        <end position="240"/>
    </location>
</feature>
<gene>
    <name evidence="3" type="ORF">BJX63DRAFT_435535</name>
</gene>
<feature type="transmembrane region" description="Helical" evidence="2">
    <location>
        <begin position="115"/>
        <end position="134"/>
    </location>
</feature>
<name>A0ABR4H2L8_9EURO</name>
<keyword evidence="4" id="KW-1185">Reference proteome</keyword>
<sequence length="254" mass="28083">MTTLKPNKKSYTDLSTVLILLSTFAGAVTLQTQFSLPESCNGSRVRTLMAFASQFFLMCPISVFSIFVTLHNREDNVVIETGKHEFLQFQFAITGVMIVTGFLLLNVAVQYAGGYYLGSAGLALTATFILVTVFSSVEDHLPEPEVVAVLRDRDEQETLQSQSQSQEGDRMPAQQKEGEHDREEVQSEELAQKQLSFSQFLGVRKCHLLVPKGRLVLRWILVGFVVLEVVGILLLLGLGIVQTRLASPGTCQVL</sequence>
<evidence type="ECO:0000313" key="3">
    <source>
        <dbReference type="EMBL" id="KAL2809053.1"/>
    </source>
</evidence>
<proteinExistence type="predicted"/>
<keyword evidence="2" id="KW-0472">Membrane</keyword>
<feature type="transmembrane region" description="Helical" evidence="2">
    <location>
        <begin position="91"/>
        <end position="109"/>
    </location>
</feature>
<dbReference type="EMBL" id="JBFXLT010000097">
    <property type="protein sequence ID" value="KAL2809053.1"/>
    <property type="molecule type" value="Genomic_DNA"/>
</dbReference>
<evidence type="ECO:0000313" key="4">
    <source>
        <dbReference type="Proteomes" id="UP001610334"/>
    </source>
</evidence>
<feature type="transmembrane region" description="Helical" evidence="2">
    <location>
        <begin position="51"/>
        <end position="70"/>
    </location>
</feature>
<protein>
    <submittedName>
        <fullName evidence="3">Uncharacterized protein</fullName>
    </submittedName>
</protein>
<keyword evidence="2" id="KW-1133">Transmembrane helix</keyword>
<evidence type="ECO:0000256" key="1">
    <source>
        <dbReference type="SAM" id="MobiDB-lite"/>
    </source>
</evidence>
<feature type="region of interest" description="Disordered" evidence="1">
    <location>
        <begin position="158"/>
        <end position="185"/>
    </location>
</feature>
<evidence type="ECO:0000256" key="2">
    <source>
        <dbReference type="SAM" id="Phobius"/>
    </source>
</evidence>
<dbReference type="Proteomes" id="UP001610334">
    <property type="component" value="Unassembled WGS sequence"/>
</dbReference>
<organism evidence="3 4">
    <name type="scientific">Aspergillus granulosus</name>
    <dbReference type="NCBI Taxonomy" id="176169"/>
    <lineage>
        <taxon>Eukaryota</taxon>
        <taxon>Fungi</taxon>
        <taxon>Dikarya</taxon>
        <taxon>Ascomycota</taxon>
        <taxon>Pezizomycotina</taxon>
        <taxon>Eurotiomycetes</taxon>
        <taxon>Eurotiomycetidae</taxon>
        <taxon>Eurotiales</taxon>
        <taxon>Aspergillaceae</taxon>
        <taxon>Aspergillus</taxon>
        <taxon>Aspergillus subgen. Nidulantes</taxon>
    </lineage>
</organism>